<accession>A0ABU6UIW0</accession>
<reference evidence="1 2" key="1">
    <citation type="journal article" date="2023" name="Plants (Basel)">
        <title>Bridging the Gap: Combining Genomics and Transcriptomics Approaches to Understand Stylosanthes scabra, an Orphan Legume from the Brazilian Caatinga.</title>
        <authorList>
            <person name="Ferreira-Neto J.R.C."/>
            <person name="da Silva M.D."/>
            <person name="Binneck E."/>
            <person name="de Melo N.F."/>
            <person name="da Silva R.H."/>
            <person name="de Melo A.L.T.M."/>
            <person name="Pandolfi V."/>
            <person name="Bustamante F.O."/>
            <person name="Brasileiro-Vidal A.C."/>
            <person name="Benko-Iseppon A.M."/>
        </authorList>
    </citation>
    <scope>NUCLEOTIDE SEQUENCE [LARGE SCALE GENOMIC DNA]</scope>
    <source>
        <tissue evidence="1">Leaves</tissue>
    </source>
</reference>
<evidence type="ECO:0008006" key="3">
    <source>
        <dbReference type="Google" id="ProtNLM"/>
    </source>
</evidence>
<evidence type="ECO:0000313" key="1">
    <source>
        <dbReference type="EMBL" id="MED6160495.1"/>
    </source>
</evidence>
<dbReference type="EMBL" id="JASCZI010121201">
    <property type="protein sequence ID" value="MED6160495.1"/>
    <property type="molecule type" value="Genomic_DNA"/>
</dbReference>
<sequence length="143" mass="16721">MGFNPSSFFRGGINLNSLKKVAINSNFSFCLVLWWIWRHRNIEVFNHLNNWTTTKVVLCIKQSIADLKNWGLWRNWTDCNFLNINWQFPSVDFTKVNCDASVLEDLDLAGFGCAIRNHHGDWIKGYLGSLSPWDIYRCEIFTL</sequence>
<organism evidence="1 2">
    <name type="scientific">Stylosanthes scabra</name>
    <dbReference type="NCBI Taxonomy" id="79078"/>
    <lineage>
        <taxon>Eukaryota</taxon>
        <taxon>Viridiplantae</taxon>
        <taxon>Streptophyta</taxon>
        <taxon>Embryophyta</taxon>
        <taxon>Tracheophyta</taxon>
        <taxon>Spermatophyta</taxon>
        <taxon>Magnoliopsida</taxon>
        <taxon>eudicotyledons</taxon>
        <taxon>Gunneridae</taxon>
        <taxon>Pentapetalae</taxon>
        <taxon>rosids</taxon>
        <taxon>fabids</taxon>
        <taxon>Fabales</taxon>
        <taxon>Fabaceae</taxon>
        <taxon>Papilionoideae</taxon>
        <taxon>50 kb inversion clade</taxon>
        <taxon>dalbergioids sensu lato</taxon>
        <taxon>Dalbergieae</taxon>
        <taxon>Pterocarpus clade</taxon>
        <taxon>Stylosanthes</taxon>
    </lineage>
</organism>
<keyword evidence="2" id="KW-1185">Reference proteome</keyword>
<gene>
    <name evidence="1" type="ORF">PIB30_051936</name>
</gene>
<proteinExistence type="predicted"/>
<comment type="caution">
    <text evidence="1">The sequence shown here is derived from an EMBL/GenBank/DDBJ whole genome shotgun (WGS) entry which is preliminary data.</text>
</comment>
<dbReference type="Proteomes" id="UP001341840">
    <property type="component" value="Unassembled WGS sequence"/>
</dbReference>
<protein>
    <recommendedName>
        <fullName evidence="3">RNase H type-1 domain-containing protein</fullName>
    </recommendedName>
</protein>
<evidence type="ECO:0000313" key="2">
    <source>
        <dbReference type="Proteomes" id="UP001341840"/>
    </source>
</evidence>
<name>A0ABU6UIW0_9FABA</name>